<evidence type="ECO:0000313" key="3">
    <source>
        <dbReference type="EMBL" id="SMP51798.1"/>
    </source>
</evidence>
<dbReference type="CDD" id="cd00229">
    <property type="entry name" value="SGNH_hydrolase"/>
    <property type="match status" value="1"/>
</dbReference>
<reference evidence="3 4" key="1">
    <citation type="submission" date="2017-05" db="EMBL/GenBank/DDBJ databases">
        <authorList>
            <person name="Varghese N."/>
            <person name="Submissions S."/>
        </authorList>
    </citation>
    <scope>NUCLEOTIDE SEQUENCE [LARGE SCALE GENOMIC DNA]</scope>
    <source>
        <strain evidence="3 4">DSM 25457</strain>
    </source>
</reference>
<dbReference type="InterPro" id="IPR013830">
    <property type="entry name" value="SGNH_hydro"/>
</dbReference>
<keyword evidence="4" id="KW-1185">Reference proteome</keyword>
<organism evidence="3 4">
    <name type="scientific">Neorhodopirellula lusitana</name>
    <dbReference type="NCBI Taxonomy" id="445327"/>
    <lineage>
        <taxon>Bacteria</taxon>
        <taxon>Pseudomonadati</taxon>
        <taxon>Planctomycetota</taxon>
        <taxon>Planctomycetia</taxon>
        <taxon>Pirellulales</taxon>
        <taxon>Pirellulaceae</taxon>
        <taxon>Neorhodopirellula</taxon>
    </lineage>
</organism>
<dbReference type="Proteomes" id="UP001158067">
    <property type="component" value="Unassembled WGS sequence"/>
</dbReference>
<gene>
    <name evidence="3" type="ORF">SAMN06265222_103353</name>
</gene>
<dbReference type="Gene3D" id="3.40.50.1110">
    <property type="entry name" value="SGNH hydrolase"/>
    <property type="match status" value="1"/>
</dbReference>
<proteinExistence type="predicted"/>
<feature type="signal peptide" evidence="1">
    <location>
        <begin position="1"/>
        <end position="23"/>
    </location>
</feature>
<protein>
    <submittedName>
        <fullName evidence="3">Lysophospholipase L1</fullName>
    </submittedName>
</protein>
<evidence type="ECO:0000259" key="2">
    <source>
        <dbReference type="Pfam" id="PF13472"/>
    </source>
</evidence>
<dbReference type="InterPro" id="IPR036514">
    <property type="entry name" value="SGNH_hydro_sf"/>
</dbReference>
<accession>A0ABY1PX88</accession>
<dbReference type="EMBL" id="FXUG01000003">
    <property type="protein sequence ID" value="SMP51798.1"/>
    <property type="molecule type" value="Genomic_DNA"/>
</dbReference>
<dbReference type="InterPro" id="IPR051532">
    <property type="entry name" value="Ester_Hydrolysis_Enzymes"/>
</dbReference>
<sequence length="256" mass="28561">MLVSMKSLPLSLVFVLCTVSVQAETARDAWNQLVGKQATTRPMFGFVENDPALPNVLIYGDSISIGYTSHVRAKLAGKANVYRLHCNGGDSSTFIAKMIRMHEVMRDEKLEDPWSFQWDVIHFNVGLHDIKYLAANKLDKVNGKQVSSIEDYQKNLDEIVSYLKQLAPNAKLIFATTTPVPENEPGRNVGDSEKFNAAAIEVLGKYPEIKINDLFAVTKPNHEKWWSKPGNVHYNQVGTTAQGDEVVRVISDVLAE</sequence>
<comment type="caution">
    <text evidence="3">The sequence shown here is derived from an EMBL/GenBank/DDBJ whole genome shotgun (WGS) entry which is preliminary data.</text>
</comment>
<dbReference type="SUPFAM" id="SSF52266">
    <property type="entry name" value="SGNH hydrolase"/>
    <property type="match status" value="1"/>
</dbReference>
<dbReference type="Pfam" id="PF13472">
    <property type="entry name" value="Lipase_GDSL_2"/>
    <property type="match status" value="1"/>
</dbReference>
<evidence type="ECO:0000256" key="1">
    <source>
        <dbReference type="SAM" id="SignalP"/>
    </source>
</evidence>
<feature type="chain" id="PRO_5045738616" evidence="1">
    <location>
        <begin position="24"/>
        <end position="256"/>
    </location>
</feature>
<evidence type="ECO:0000313" key="4">
    <source>
        <dbReference type="Proteomes" id="UP001158067"/>
    </source>
</evidence>
<dbReference type="PANTHER" id="PTHR30383">
    <property type="entry name" value="THIOESTERASE 1/PROTEASE 1/LYSOPHOSPHOLIPASE L1"/>
    <property type="match status" value="1"/>
</dbReference>
<name>A0ABY1PX88_9BACT</name>
<keyword evidence="1" id="KW-0732">Signal</keyword>
<dbReference type="PANTHER" id="PTHR30383:SF26">
    <property type="entry name" value="SGNH HYDROLASE-TYPE ESTERASE DOMAIN-CONTAINING PROTEIN"/>
    <property type="match status" value="1"/>
</dbReference>
<feature type="domain" description="SGNH hydrolase-type esterase" evidence="2">
    <location>
        <begin position="59"/>
        <end position="238"/>
    </location>
</feature>